<sequence length="118" mass="13001">MFGVARLRTDTSDLTPLSRCRDEGKIAREYVNYYWGGAASVGADADDWHVWLRGCYPLSRCAGLEVYQEGKWTPLRSMNDALPIVARRFETLRARMGGALDMGALLALAATLSDGRSA</sequence>
<protein>
    <submittedName>
        <fullName evidence="1">Uncharacterized protein</fullName>
    </submittedName>
</protein>
<comment type="caution">
    <text evidence="1">The sequence shown here is derived from an EMBL/GenBank/DDBJ whole genome shotgun (WGS) entry which is preliminary data.</text>
</comment>
<dbReference type="Proteomes" id="UP000029989">
    <property type="component" value="Unassembled WGS sequence"/>
</dbReference>
<dbReference type="EMBL" id="AVPT01000029">
    <property type="protein sequence ID" value="KGM54173.1"/>
    <property type="molecule type" value="Genomic_DNA"/>
</dbReference>
<evidence type="ECO:0000313" key="2">
    <source>
        <dbReference type="Proteomes" id="UP000029989"/>
    </source>
</evidence>
<gene>
    <name evidence="1" type="ORF">N799_09835</name>
</gene>
<proteinExistence type="predicted"/>
<organism evidence="1 2">
    <name type="scientific">Lysobacter arseniciresistens ZS79</name>
    <dbReference type="NCBI Taxonomy" id="913325"/>
    <lineage>
        <taxon>Bacteria</taxon>
        <taxon>Pseudomonadati</taxon>
        <taxon>Pseudomonadota</taxon>
        <taxon>Gammaproteobacteria</taxon>
        <taxon>Lysobacterales</taxon>
        <taxon>Lysobacteraceae</taxon>
        <taxon>Novilysobacter</taxon>
    </lineage>
</organism>
<keyword evidence="2" id="KW-1185">Reference proteome</keyword>
<dbReference type="AlphaFoldDB" id="A0A0A0EVL9"/>
<name>A0A0A0EVL9_9GAMM</name>
<reference evidence="1 2" key="1">
    <citation type="journal article" date="2015" name="Stand. Genomic Sci.">
        <title>Genomic information of the arsenic-resistant bacterium Lysobacter arseniciresistens type strain ZS79(T) and comparison of Lysobacter draft genomes.</title>
        <authorList>
            <person name="Liu L."/>
            <person name="Zhang S."/>
            <person name="Luo M."/>
            <person name="Wang G."/>
        </authorList>
    </citation>
    <scope>NUCLEOTIDE SEQUENCE [LARGE SCALE GENOMIC DNA]</scope>
    <source>
        <strain evidence="1 2">ZS79</strain>
    </source>
</reference>
<evidence type="ECO:0000313" key="1">
    <source>
        <dbReference type="EMBL" id="KGM54173.1"/>
    </source>
</evidence>
<accession>A0A0A0EVL9</accession>